<dbReference type="AlphaFoldDB" id="A0AAW1PMP2"/>
<name>A0AAW1PMP2_9CHLO</name>
<feature type="compositionally biased region" description="Polar residues" evidence="1">
    <location>
        <begin position="12"/>
        <end position="27"/>
    </location>
</feature>
<reference evidence="2 3" key="1">
    <citation type="journal article" date="2024" name="Nat. Commun.">
        <title>Phylogenomics reveals the evolutionary origins of lichenization in chlorophyte algae.</title>
        <authorList>
            <person name="Puginier C."/>
            <person name="Libourel C."/>
            <person name="Otte J."/>
            <person name="Skaloud P."/>
            <person name="Haon M."/>
            <person name="Grisel S."/>
            <person name="Petersen M."/>
            <person name="Berrin J.G."/>
            <person name="Delaux P.M."/>
            <person name="Dal Grande F."/>
            <person name="Keller J."/>
        </authorList>
    </citation>
    <scope>NUCLEOTIDE SEQUENCE [LARGE SCALE GENOMIC DNA]</scope>
    <source>
        <strain evidence="2 3">SAG 2043</strain>
    </source>
</reference>
<gene>
    <name evidence="2" type="ORF">WJX72_012311</name>
</gene>
<evidence type="ECO:0000313" key="2">
    <source>
        <dbReference type="EMBL" id="KAK9809262.1"/>
    </source>
</evidence>
<evidence type="ECO:0000256" key="1">
    <source>
        <dbReference type="SAM" id="MobiDB-lite"/>
    </source>
</evidence>
<dbReference type="EMBL" id="JALJOR010000011">
    <property type="protein sequence ID" value="KAK9809262.1"/>
    <property type="molecule type" value="Genomic_DNA"/>
</dbReference>
<protein>
    <submittedName>
        <fullName evidence="2">Uncharacterized protein</fullName>
    </submittedName>
</protein>
<dbReference type="Proteomes" id="UP001489004">
    <property type="component" value="Unassembled WGS sequence"/>
</dbReference>
<evidence type="ECO:0000313" key="3">
    <source>
        <dbReference type="Proteomes" id="UP001489004"/>
    </source>
</evidence>
<keyword evidence="3" id="KW-1185">Reference proteome</keyword>
<organism evidence="2 3">
    <name type="scientific">[Myrmecia] bisecta</name>
    <dbReference type="NCBI Taxonomy" id="41462"/>
    <lineage>
        <taxon>Eukaryota</taxon>
        <taxon>Viridiplantae</taxon>
        <taxon>Chlorophyta</taxon>
        <taxon>core chlorophytes</taxon>
        <taxon>Trebouxiophyceae</taxon>
        <taxon>Trebouxiales</taxon>
        <taxon>Trebouxiaceae</taxon>
        <taxon>Myrmecia</taxon>
    </lineage>
</organism>
<comment type="caution">
    <text evidence="2">The sequence shown here is derived from an EMBL/GenBank/DDBJ whole genome shotgun (WGS) entry which is preliminary data.</text>
</comment>
<accession>A0AAW1PMP2</accession>
<feature type="region of interest" description="Disordered" evidence="1">
    <location>
        <begin position="1"/>
        <end position="27"/>
    </location>
</feature>
<sequence length="27" mass="2997">MGEDKARKTQKGKQIQPSSTGRHANSR</sequence>
<proteinExistence type="predicted"/>